<dbReference type="SUPFAM" id="SSF53335">
    <property type="entry name" value="S-adenosyl-L-methionine-dependent methyltransferases"/>
    <property type="match status" value="1"/>
</dbReference>
<keyword evidence="2" id="KW-0238">DNA-binding</keyword>
<dbReference type="InterPro" id="IPR003356">
    <property type="entry name" value="DNA_methylase_A-5"/>
</dbReference>
<keyword evidence="5" id="KW-0489">Methyltransferase</keyword>
<dbReference type="PRINTS" id="PR00507">
    <property type="entry name" value="N12N6MTFRASE"/>
</dbReference>
<accession>A0ABW2XHS2</accession>
<dbReference type="PANTHER" id="PTHR42998">
    <property type="entry name" value="TYPE I RESTRICTION ENZYME HINDVIIP M PROTEIN-RELATED"/>
    <property type="match status" value="1"/>
</dbReference>
<evidence type="ECO:0000259" key="4">
    <source>
        <dbReference type="Pfam" id="PF02384"/>
    </source>
</evidence>
<name>A0ABW2XHS2_9ACTN</name>
<dbReference type="Gene3D" id="3.90.220.20">
    <property type="entry name" value="DNA methylase specificity domains"/>
    <property type="match status" value="1"/>
</dbReference>
<dbReference type="InterPro" id="IPR029063">
    <property type="entry name" value="SAM-dependent_MTases_sf"/>
</dbReference>
<evidence type="ECO:0000313" key="6">
    <source>
        <dbReference type="Proteomes" id="UP001597063"/>
    </source>
</evidence>
<keyword evidence="6" id="KW-1185">Reference proteome</keyword>
<feature type="domain" description="DNA methylase adenine-specific" evidence="4">
    <location>
        <begin position="154"/>
        <end position="327"/>
    </location>
</feature>
<dbReference type="PANTHER" id="PTHR42998:SF1">
    <property type="entry name" value="TYPE I RESTRICTION ENZYME HINDI METHYLASE SUBUNIT"/>
    <property type="match status" value="1"/>
</dbReference>
<dbReference type="Proteomes" id="UP001597063">
    <property type="component" value="Unassembled WGS sequence"/>
</dbReference>
<organism evidence="5 6">
    <name type="scientific">Actinomadura fibrosa</name>
    <dbReference type="NCBI Taxonomy" id="111802"/>
    <lineage>
        <taxon>Bacteria</taxon>
        <taxon>Bacillati</taxon>
        <taxon>Actinomycetota</taxon>
        <taxon>Actinomycetes</taxon>
        <taxon>Streptosporangiales</taxon>
        <taxon>Thermomonosporaceae</taxon>
        <taxon>Actinomadura</taxon>
    </lineage>
</organism>
<sequence>MPENPHGDGTVTAADIARLAGVGRAAVSNWRRRHPDFPRPVGGTAASPVFSLAEITAWLRDQDKLREVPLDEEAWQRVRAAAGDDSASAALGEIGAFLQRLAAGTAAPPATAATPWDAALRAVAELAADRGAEDAFAFLAGRHLEAHSRRTDTTPPPVAALMADLLDPGARSVLDPACGPGNLLMEAVREDGPPRRLLGQERDPGLAGIARARLAFRTSGADVRSGDALRHDAFTGDAVDAVLCDPPFHDRHWGYEELTADPRWEYGLPPRMEPELAWVQHALAHLAPGGLAAVLMPPAAAGRRSGRRIRAQLLRRGALRAVAALSDTHHLWLLRRPAGGAPPSGILMVEGAGAADVVRLWRAFEQAPDLDEPGAARAVPLIDLLDDEVDLAPGRHVAASGGAHTAAAYMRTRDRLAALVERLDGLVPAAEPDPRPRELPVTTVAELARIGAVTVRSGPAGREPDPVLDGHPLLTADDVAEGRAPSGRVAAADAGEPWIRLRAGDVVVTAAARRFAARVVTEDGALLGPHLWLLRADPDVLDPHYLAGVLGSTANSRSAAGATTGGRVDPRRARVPRPPLDEQRRLGEVFRRTRELEAALRDGTALGEELARLLADGVTQGGLRPPGEAAGDPPPP</sequence>
<dbReference type="Pfam" id="PF02384">
    <property type="entry name" value="N6_Mtase"/>
    <property type="match status" value="1"/>
</dbReference>
<dbReference type="GO" id="GO:0032259">
    <property type="term" value="P:methylation"/>
    <property type="evidence" value="ECO:0007669"/>
    <property type="project" value="UniProtKB-KW"/>
</dbReference>
<feature type="region of interest" description="Disordered" evidence="3">
    <location>
        <begin position="556"/>
        <end position="583"/>
    </location>
</feature>
<dbReference type="CDD" id="cd02440">
    <property type="entry name" value="AdoMet_MTases"/>
    <property type="match status" value="1"/>
</dbReference>
<feature type="compositionally biased region" description="Low complexity" evidence="3">
    <location>
        <begin position="625"/>
        <end position="636"/>
    </location>
</feature>
<dbReference type="PROSITE" id="PS00092">
    <property type="entry name" value="N6_MTASE"/>
    <property type="match status" value="1"/>
</dbReference>
<dbReference type="InterPro" id="IPR002052">
    <property type="entry name" value="DNA_methylase_N6_adenine_CS"/>
</dbReference>
<proteinExistence type="predicted"/>
<dbReference type="GO" id="GO:0008168">
    <property type="term" value="F:methyltransferase activity"/>
    <property type="evidence" value="ECO:0007669"/>
    <property type="project" value="UniProtKB-KW"/>
</dbReference>
<keyword evidence="1" id="KW-0680">Restriction system</keyword>
<feature type="region of interest" description="Disordered" evidence="3">
    <location>
        <begin position="617"/>
        <end position="636"/>
    </location>
</feature>
<evidence type="ECO:0000313" key="5">
    <source>
        <dbReference type="EMBL" id="MFD0684292.1"/>
    </source>
</evidence>
<evidence type="ECO:0000256" key="2">
    <source>
        <dbReference type="ARBA" id="ARBA00023125"/>
    </source>
</evidence>
<dbReference type="InterPro" id="IPR052916">
    <property type="entry name" value="Type-I_RE_MTase_Subunit"/>
</dbReference>
<gene>
    <name evidence="5" type="ORF">ACFQZM_07285</name>
</gene>
<keyword evidence="5" id="KW-0808">Transferase</keyword>
<dbReference type="EMBL" id="JBHTGP010000003">
    <property type="protein sequence ID" value="MFD0684292.1"/>
    <property type="molecule type" value="Genomic_DNA"/>
</dbReference>
<dbReference type="SUPFAM" id="SSF116734">
    <property type="entry name" value="DNA methylase specificity domain"/>
    <property type="match status" value="1"/>
</dbReference>
<dbReference type="InterPro" id="IPR044946">
    <property type="entry name" value="Restrct_endonuc_typeI_TRD_sf"/>
</dbReference>
<dbReference type="RefSeq" id="WP_207400204.1">
    <property type="nucleotide sequence ID" value="NZ_CAACUY010000213.1"/>
</dbReference>
<reference evidence="6" key="1">
    <citation type="journal article" date="2019" name="Int. J. Syst. Evol. Microbiol.">
        <title>The Global Catalogue of Microorganisms (GCM) 10K type strain sequencing project: providing services to taxonomists for standard genome sequencing and annotation.</title>
        <authorList>
            <consortium name="The Broad Institute Genomics Platform"/>
            <consortium name="The Broad Institute Genome Sequencing Center for Infectious Disease"/>
            <person name="Wu L."/>
            <person name="Ma J."/>
        </authorList>
    </citation>
    <scope>NUCLEOTIDE SEQUENCE [LARGE SCALE GENOMIC DNA]</scope>
    <source>
        <strain evidence="6">JCM 9371</strain>
    </source>
</reference>
<protein>
    <submittedName>
        <fullName evidence="5">N-6 DNA methylase</fullName>
    </submittedName>
</protein>
<evidence type="ECO:0000256" key="3">
    <source>
        <dbReference type="SAM" id="MobiDB-lite"/>
    </source>
</evidence>
<comment type="caution">
    <text evidence="5">The sequence shown here is derived from an EMBL/GenBank/DDBJ whole genome shotgun (WGS) entry which is preliminary data.</text>
</comment>
<evidence type="ECO:0000256" key="1">
    <source>
        <dbReference type="ARBA" id="ARBA00022747"/>
    </source>
</evidence>
<dbReference type="Gene3D" id="3.40.50.150">
    <property type="entry name" value="Vaccinia Virus protein VP39"/>
    <property type="match status" value="1"/>
</dbReference>